<accession>A0A9X3F0X9</accession>
<evidence type="ECO:0000256" key="12">
    <source>
        <dbReference type="ARBA" id="ARBA00023136"/>
    </source>
</evidence>
<dbReference type="CDD" id="cd16922">
    <property type="entry name" value="HATPase_EvgS-ArcB-TorS-like"/>
    <property type="match status" value="1"/>
</dbReference>
<evidence type="ECO:0000256" key="2">
    <source>
        <dbReference type="ARBA" id="ARBA00004236"/>
    </source>
</evidence>
<dbReference type="Pfam" id="PF01590">
    <property type="entry name" value="GAF"/>
    <property type="match status" value="1"/>
</dbReference>
<dbReference type="PANTHER" id="PTHR43047">
    <property type="entry name" value="TWO-COMPONENT HISTIDINE PROTEIN KINASE"/>
    <property type="match status" value="1"/>
</dbReference>
<dbReference type="FunFam" id="3.30.565.10:FF:000023">
    <property type="entry name" value="PAS domain-containing sensor histidine kinase"/>
    <property type="match status" value="1"/>
</dbReference>
<keyword evidence="6" id="KW-0597">Phosphoprotein</keyword>
<feature type="domain" description="Histidine kinase" evidence="13">
    <location>
        <begin position="308"/>
        <end position="528"/>
    </location>
</feature>
<keyword evidence="15" id="KW-1185">Reference proteome</keyword>
<evidence type="ECO:0000256" key="4">
    <source>
        <dbReference type="ARBA" id="ARBA00012438"/>
    </source>
</evidence>
<dbReference type="Pfam" id="PF00512">
    <property type="entry name" value="HisKA"/>
    <property type="match status" value="1"/>
</dbReference>
<keyword evidence="9" id="KW-0418">Kinase</keyword>
<dbReference type="InterPro" id="IPR003594">
    <property type="entry name" value="HATPase_dom"/>
</dbReference>
<dbReference type="CDD" id="cd00082">
    <property type="entry name" value="HisKA"/>
    <property type="match status" value="1"/>
</dbReference>
<keyword evidence="12" id="KW-0472">Membrane</keyword>
<dbReference type="SUPFAM" id="SSF47384">
    <property type="entry name" value="Homodimeric domain of signal transducing histidine kinase"/>
    <property type="match status" value="1"/>
</dbReference>
<dbReference type="Proteomes" id="UP001150924">
    <property type="component" value="Unassembled WGS sequence"/>
</dbReference>
<dbReference type="GO" id="GO:0005886">
    <property type="term" value="C:plasma membrane"/>
    <property type="evidence" value="ECO:0007669"/>
    <property type="project" value="UniProtKB-SubCell"/>
</dbReference>
<dbReference type="InterPro" id="IPR036890">
    <property type="entry name" value="HATPase_C_sf"/>
</dbReference>
<dbReference type="SUPFAM" id="SSF55874">
    <property type="entry name" value="ATPase domain of HSP90 chaperone/DNA topoisomerase II/histidine kinase"/>
    <property type="match status" value="1"/>
</dbReference>
<dbReference type="FunFam" id="1.10.287.130:FF:000001">
    <property type="entry name" value="Two-component sensor histidine kinase"/>
    <property type="match status" value="1"/>
</dbReference>
<evidence type="ECO:0000259" key="13">
    <source>
        <dbReference type="PROSITE" id="PS50109"/>
    </source>
</evidence>
<dbReference type="InterPro" id="IPR013656">
    <property type="entry name" value="PAS_4"/>
</dbReference>
<dbReference type="GO" id="GO:0045121">
    <property type="term" value="C:membrane raft"/>
    <property type="evidence" value="ECO:0007669"/>
    <property type="project" value="UniProtKB-SubCell"/>
</dbReference>
<dbReference type="SUPFAM" id="SSF55785">
    <property type="entry name" value="PYP-like sensor domain (PAS domain)"/>
    <property type="match status" value="1"/>
</dbReference>
<keyword evidence="5" id="KW-1003">Cell membrane</keyword>
<dbReference type="Pfam" id="PF08448">
    <property type="entry name" value="PAS_4"/>
    <property type="match status" value="1"/>
</dbReference>
<dbReference type="EMBL" id="JAPNKE010000002">
    <property type="protein sequence ID" value="MCY1009408.1"/>
    <property type="molecule type" value="Genomic_DNA"/>
</dbReference>
<dbReference type="GO" id="GO:0009927">
    <property type="term" value="F:histidine phosphotransfer kinase activity"/>
    <property type="evidence" value="ECO:0007669"/>
    <property type="project" value="TreeGrafter"/>
</dbReference>
<protein>
    <recommendedName>
        <fullName evidence="4">histidine kinase</fullName>
        <ecNumber evidence="4">2.7.13.3</ecNumber>
    </recommendedName>
</protein>
<keyword evidence="11" id="KW-0902">Two-component regulatory system</keyword>
<dbReference type="Gene3D" id="1.10.287.130">
    <property type="match status" value="1"/>
</dbReference>
<gene>
    <name evidence="14" type="ORF">OV079_28370</name>
</gene>
<dbReference type="PRINTS" id="PR00344">
    <property type="entry name" value="BCTRLSENSOR"/>
</dbReference>
<dbReference type="EC" id="2.7.13.3" evidence="4"/>
<dbReference type="GO" id="GO:0000155">
    <property type="term" value="F:phosphorelay sensor kinase activity"/>
    <property type="evidence" value="ECO:0007669"/>
    <property type="project" value="InterPro"/>
</dbReference>
<comment type="caution">
    <text evidence="14">The sequence shown here is derived from an EMBL/GenBank/DDBJ whole genome shotgun (WGS) entry which is preliminary data.</text>
</comment>
<dbReference type="Gene3D" id="3.30.565.10">
    <property type="entry name" value="Histidine kinase-like ATPase, C-terminal domain"/>
    <property type="match status" value="1"/>
</dbReference>
<evidence type="ECO:0000256" key="6">
    <source>
        <dbReference type="ARBA" id="ARBA00022553"/>
    </source>
</evidence>
<keyword evidence="10 14" id="KW-0067">ATP-binding</keyword>
<dbReference type="InterPro" id="IPR035965">
    <property type="entry name" value="PAS-like_dom_sf"/>
</dbReference>
<dbReference type="InterPro" id="IPR004358">
    <property type="entry name" value="Sig_transdc_His_kin-like_C"/>
</dbReference>
<dbReference type="PANTHER" id="PTHR43047:SF72">
    <property type="entry name" value="OSMOSENSING HISTIDINE PROTEIN KINASE SLN1"/>
    <property type="match status" value="1"/>
</dbReference>
<dbReference type="SMART" id="SM00065">
    <property type="entry name" value="GAF"/>
    <property type="match status" value="1"/>
</dbReference>
<evidence type="ECO:0000256" key="3">
    <source>
        <dbReference type="ARBA" id="ARBA00004314"/>
    </source>
</evidence>
<name>A0A9X3F0X9_9BACT</name>
<dbReference type="InterPro" id="IPR029016">
    <property type="entry name" value="GAF-like_dom_sf"/>
</dbReference>
<dbReference type="InterPro" id="IPR036097">
    <property type="entry name" value="HisK_dim/P_sf"/>
</dbReference>
<sequence>MIPAPLHPREDARLQALADAELLDTPPEAMFDDIVHLASYICGTPIALISLVDRERQWFKARTGIDGHESTRDVAFCAHAILDNGLFEVQDAHTDPRFADNPFVTGAPFVRFYAGVPLTVGDDALPIGTLCALDRRPRRLTPEQTEAMQALARQVVRNIEVRKAALRTKALNDELQRAAAALGTSEARLQALLAANPDGMVRVARDGTVLDRKLSRDRAILPDAQHMIGQNVADCFPPRLARLFLQQLERALASDTVQTLELQETVDGRACDKELRIVASGPHEALALIRDVTERKLGERAKDAFVATVSHELRTPLTSIRGSLSLLEHGMVGPLPEEALEMVQISRTNAERLLLVINDILDLEKLSAGQIDLSLRPVDPPRVLASAAESIRGMAAQAGVEVVVGECPVGAPVLADEARVIQILNNLLSNAIKFSPRGSRVDLSVEAGSCGRLRFCVTDHGPGIAREHHARVFERFHQLDASDSRKRGGTGLGLAIVKSLVEEHGGVVGLDSAPGHGSKFWFELPCCRGGGERP</sequence>
<dbReference type="Gene3D" id="3.30.450.20">
    <property type="entry name" value="PAS domain"/>
    <property type="match status" value="1"/>
</dbReference>
<proteinExistence type="predicted"/>
<evidence type="ECO:0000256" key="10">
    <source>
        <dbReference type="ARBA" id="ARBA00022840"/>
    </source>
</evidence>
<evidence type="ECO:0000313" key="15">
    <source>
        <dbReference type="Proteomes" id="UP001150924"/>
    </source>
</evidence>
<keyword evidence="8" id="KW-0547">Nucleotide-binding</keyword>
<evidence type="ECO:0000256" key="5">
    <source>
        <dbReference type="ARBA" id="ARBA00022475"/>
    </source>
</evidence>
<dbReference type="InterPro" id="IPR003018">
    <property type="entry name" value="GAF"/>
</dbReference>
<evidence type="ECO:0000256" key="7">
    <source>
        <dbReference type="ARBA" id="ARBA00022679"/>
    </source>
</evidence>
<dbReference type="GO" id="GO:0005524">
    <property type="term" value="F:ATP binding"/>
    <property type="evidence" value="ECO:0007669"/>
    <property type="project" value="UniProtKB-KW"/>
</dbReference>
<dbReference type="Gene3D" id="3.30.450.40">
    <property type="match status" value="1"/>
</dbReference>
<dbReference type="AlphaFoldDB" id="A0A9X3F0X9"/>
<dbReference type="RefSeq" id="WP_267772074.1">
    <property type="nucleotide sequence ID" value="NZ_JAPNKE010000002.1"/>
</dbReference>
<comment type="catalytic activity">
    <reaction evidence="1">
        <text>ATP + protein L-histidine = ADP + protein N-phospho-L-histidine.</text>
        <dbReference type="EC" id="2.7.13.3"/>
    </reaction>
</comment>
<evidence type="ECO:0000256" key="8">
    <source>
        <dbReference type="ARBA" id="ARBA00022741"/>
    </source>
</evidence>
<dbReference type="Pfam" id="PF02518">
    <property type="entry name" value="HATPase_c"/>
    <property type="match status" value="1"/>
</dbReference>
<reference evidence="14" key="1">
    <citation type="submission" date="2022-11" db="EMBL/GenBank/DDBJ databases">
        <title>Minimal conservation of predation-associated metabolite biosynthetic gene clusters underscores biosynthetic potential of Myxococcota including descriptions for ten novel species: Archangium lansinium sp. nov., Myxococcus landrumus sp. nov., Nannocystis bai.</title>
        <authorList>
            <person name="Ahearne A."/>
            <person name="Stevens C."/>
            <person name="Phillips K."/>
        </authorList>
    </citation>
    <scope>NUCLEOTIDE SEQUENCE</scope>
    <source>
        <strain evidence="14">Na p29</strain>
    </source>
</reference>
<dbReference type="SMART" id="SM00388">
    <property type="entry name" value="HisKA"/>
    <property type="match status" value="1"/>
</dbReference>
<evidence type="ECO:0000256" key="11">
    <source>
        <dbReference type="ARBA" id="ARBA00023012"/>
    </source>
</evidence>
<dbReference type="SUPFAM" id="SSF55781">
    <property type="entry name" value="GAF domain-like"/>
    <property type="match status" value="1"/>
</dbReference>
<organism evidence="14 15">
    <name type="scientific">Nannocystis pusilla</name>
    <dbReference type="NCBI Taxonomy" id="889268"/>
    <lineage>
        <taxon>Bacteria</taxon>
        <taxon>Pseudomonadati</taxon>
        <taxon>Myxococcota</taxon>
        <taxon>Polyangia</taxon>
        <taxon>Nannocystales</taxon>
        <taxon>Nannocystaceae</taxon>
        <taxon>Nannocystis</taxon>
    </lineage>
</organism>
<evidence type="ECO:0000256" key="1">
    <source>
        <dbReference type="ARBA" id="ARBA00000085"/>
    </source>
</evidence>
<dbReference type="InterPro" id="IPR003661">
    <property type="entry name" value="HisK_dim/P_dom"/>
</dbReference>
<dbReference type="PROSITE" id="PS50109">
    <property type="entry name" value="HIS_KIN"/>
    <property type="match status" value="1"/>
</dbReference>
<evidence type="ECO:0000313" key="14">
    <source>
        <dbReference type="EMBL" id="MCY1009408.1"/>
    </source>
</evidence>
<keyword evidence="7" id="KW-0808">Transferase</keyword>
<evidence type="ECO:0000256" key="9">
    <source>
        <dbReference type="ARBA" id="ARBA00022777"/>
    </source>
</evidence>
<comment type="subcellular location">
    <subcellularLocation>
        <location evidence="2">Cell membrane</location>
    </subcellularLocation>
    <subcellularLocation>
        <location evidence="3">Membrane raft</location>
        <topology evidence="3">Multi-pass membrane protein</topology>
    </subcellularLocation>
</comment>
<dbReference type="SMART" id="SM00387">
    <property type="entry name" value="HATPase_c"/>
    <property type="match status" value="1"/>
</dbReference>
<dbReference type="InterPro" id="IPR005467">
    <property type="entry name" value="His_kinase_dom"/>
</dbReference>